<dbReference type="SUPFAM" id="SSF52743">
    <property type="entry name" value="Subtilisin-like"/>
    <property type="match status" value="1"/>
</dbReference>
<dbReference type="InterPro" id="IPR006311">
    <property type="entry name" value="TAT_signal"/>
</dbReference>
<keyword evidence="4 8" id="KW-0645">Protease</keyword>
<dbReference type="InterPro" id="IPR023827">
    <property type="entry name" value="Peptidase_S8_Asp-AS"/>
</dbReference>
<evidence type="ECO:0000259" key="12">
    <source>
        <dbReference type="Pfam" id="PF02225"/>
    </source>
</evidence>
<dbReference type="PROSITE" id="PS00136">
    <property type="entry name" value="SUBTILASE_ASP"/>
    <property type="match status" value="1"/>
</dbReference>
<dbReference type="Pfam" id="PF00082">
    <property type="entry name" value="Peptidase_S8"/>
    <property type="match status" value="1"/>
</dbReference>
<dbReference type="Gene3D" id="2.60.40.10">
    <property type="entry name" value="Immunoglobulins"/>
    <property type="match status" value="1"/>
</dbReference>
<dbReference type="InterPro" id="IPR000209">
    <property type="entry name" value="Peptidase_S8/S53_dom"/>
</dbReference>
<dbReference type="SUPFAM" id="SSF69318">
    <property type="entry name" value="Integrin alpha N-terminal domain"/>
    <property type="match status" value="1"/>
</dbReference>
<dbReference type="InterPro" id="IPR028994">
    <property type="entry name" value="Integrin_alpha_N"/>
</dbReference>
<evidence type="ECO:0000259" key="11">
    <source>
        <dbReference type="Pfam" id="PF00082"/>
    </source>
</evidence>
<dbReference type="EMBL" id="JAFFJS010000003">
    <property type="protein sequence ID" value="MBM9433323.1"/>
    <property type="molecule type" value="Genomic_DNA"/>
</dbReference>
<keyword evidence="7 8" id="KW-0720">Serine protease</keyword>
<comment type="similarity">
    <text evidence="1 8 9">Belongs to the peptidase S8 family.</text>
</comment>
<dbReference type="PRINTS" id="PR00723">
    <property type="entry name" value="SUBTILISIN"/>
</dbReference>
<evidence type="ECO:0000256" key="1">
    <source>
        <dbReference type="ARBA" id="ARBA00011073"/>
    </source>
</evidence>
<dbReference type="InterPro" id="IPR036852">
    <property type="entry name" value="Peptidase_S8/S53_dom_sf"/>
</dbReference>
<proteinExistence type="inferred from homology"/>
<dbReference type="InterPro" id="IPR022398">
    <property type="entry name" value="Peptidase_S8_His-AS"/>
</dbReference>
<evidence type="ECO:0000256" key="2">
    <source>
        <dbReference type="ARBA" id="ARBA00022512"/>
    </source>
</evidence>
<dbReference type="PANTHER" id="PTHR43806">
    <property type="entry name" value="PEPTIDASE S8"/>
    <property type="match status" value="1"/>
</dbReference>
<comment type="caution">
    <text evidence="13">The sequence shown here is derived from an EMBL/GenBank/DDBJ whole genome shotgun (WGS) entry which is preliminary data.</text>
</comment>
<evidence type="ECO:0000256" key="5">
    <source>
        <dbReference type="ARBA" id="ARBA00022729"/>
    </source>
</evidence>
<keyword evidence="3" id="KW-0964">Secreted</keyword>
<gene>
    <name evidence="13" type="ORF">JVW63_06385</name>
</gene>
<evidence type="ECO:0000313" key="14">
    <source>
        <dbReference type="Proteomes" id="UP000705983"/>
    </source>
</evidence>
<evidence type="ECO:0000256" key="9">
    <source>
        <dbReference type="RuleBase" id="RU003355"/>
    </source>
</evidence>
<feature type="active site" description="Charge relay system" evidence="8">
    <location>
        <position position="256"/>
    </location>
</feature>
<evidence type="ECO:0000256" key="10">
    <source>
        <dbReference type="SAM" id="SignalP"/>
    </source>
</evidence>
<dbReference type="PANTHER" id="PTHR43806:SF66">
    <property type="entry name" value="SERIN ENDOPEPTIDASE"/>
    <property type="match status" value="1"/>
</dbReference>
<dbReference type="PROSITE" id="PS51318">
    <property type="entry name" value="TAT"/>
    <property type="match status" value="1"/>
</dbReference>
<feature type="domain" description="Peptidase S8/S53" evidence="11">
    <location>
        <begin position="180"/>
        <end position="625"/>
    </location>
</feature>
<reference evidence="14" key="1">
    <citation type="submission" date="2021-02" db="EMBL/GenBank/DDBJ databases">
        <title>Leucobacter sp. CX169.</title>
        <authorList>
            <person name="Cheng Y."/>
        </authorList>
    </citation>
    <scope>NUCLEOTIDE SEQUENCE [LARGE SCALE GENOMIC DNA]</scope>
    <source>
        <strain evidence="14">JY899</strain>
    </source>
</reference>
<dbReference type="PROSITE" id="PS51892">
    <property type="entry name" value="SUBTILASE"/>
    <property type="match status" value="1"/>
</dbReference>
<keyword evidence="2" id="KW-0134">Cell wall</keyword>
<dbReference type="Gene3D" id="3.40.50.200">
    <property type="entry name" value="Peptidase S8/S53 domain"/>
    <property type="match status" value="1"/>
</dbReference>
<feature type="chain" id="PRO_5046701349" evidence="10">
    <location>
        <begin position="36"/>
        <end position="1180"/>
    </location>
</feature>
<dbReference type="InterPro" id="IPR013783">
    <property type="entry name" value="Ig-like_fold"/>
</dbReference>
<accession>A0ABS2TG31</accession>
<feature type="active site" description="Charge relay system" evidence="8">
    <location>
        <position position="189"/>
    </location>
</feature>
<evidence type="ECO:0000256" key="4">
    <source>
        <dbReference type="ARBA" id="ARBA00022670"/>
    </source>
</evidence>
<dbReference type="Gene3D" id="3.50.30.30">
    <property type="match status" value="1"/>
</dbReference>
<dbReference type="Proteomes" id="UP000705983">
    <property type="component" value="Unassembled WGS sequence"/>
</dbReference>
<keyword evidence="14" id="KW-1185">Reference proteome</keyword>
<dbReference type="Pfam" id="PF02225">
    <property type="entry name" value="PA"/>
    <property type="match status" value="1"/>
</dbReference>
<evidence type="ECO:0000256" key="8">
    <source>
        <dbReference type="PROSITE-ProRule" id="PRU01240"/>
    </source>
</evidence>
<dbReference type="InterPro" id="IPR023828">
    <property type="entry name" value="Peptidase_S8_Ser-AS"/>
</dbReference>
<keyword evidence="6 8" id="KW-0378">Hydrolase</keyword>
<dbReference type="PROSITE" id="PS00138">
    <property type="entry name" value="SUBTILASE_SER"/>
    <property type="match status" value="1"/>
</dbReference>
<evidence type="ECO:0000256" key="3">
    <source>
        <dbReference type="ARBA" id="ARBA00022525"/>
    </source>
</evidence>
<name>A0ABS2TG31_9ACTO</name>
<feature type="active site" description="Charge relay system" evidence="8">
    <location>
        <position position="572"/>
    </location>
</feature>
<dbReference type="PROSITE" id="PS00137">
    <property type="entry name" value="SUBTILASE_HIS"/>
    <property type="match status" value="1"/>
</dbReference>
<dbReference type="InterPro" id="IPR015500">
    <property type="entry name" value="Peptidase_S8_subtilisin-rel"/>
</dbReference>
<dbReference type="SUPFAM" id="SSF52025">
    <property type="entry name" value="PA domain"/>
    <property type="match status" value="1"/>
</dbReference>
<sequence>MTSHVTGRRRTFRTCIAMLGAGAVSFGALVVPAAAAPSIEPLNDPDPSVLVGTSTSQASVAGSAFGSRATGEWFVEFRSLPISQGGTQSRLNAELQDLQAAADDLDIEVSSSYSQLWAGAVVSADDAELAQLRESVDVAAVFPVLIVDAPETFDQGAEPDMAFANGMTGAGFLQEVGYKGAGQTIAIIDTGVDIDHPAFGGTGVSDTTPWSPVTGNGSRIIGGWDLVGDAYDADPSSPNYNPIPEPDENPDDCGGHGTHVAGIAAGNDEGAGFAGVAPEANILAYRVFGCDGSTDSEIMIEAMERAAADGADIVNMSIGASFMTWPNYPTAVAADNLVDKGVVVTVSQGNSGDSGIFSGGAPAVASKVISVASADNVASEAKALSVSALDDRLIGYSPATGAPQPPTDNTELEIIAYPAGSETGAVPIEGAEGKVVLVRRGVTSFYDKAKAAQDSGAAGVIIDNNVAGAISATVEGDPSITIPTVTISMDDGDAIRAAIADAEAPTITWTDQTTVSLIATGGLISDFSSFGLAADLSIKPQVTAPGGLINSAYPLDAVDDDGSGYATLSGTSMAAPHVAGAAALLLEASPQLTPAQVLTNLQNNADPIPWTLAESFSEPVHRQGAGMINILRSVINAWEGTQISPSEINLRDADNGPTETTTLSITNRGTEPMTLVPVHDPAPASWGINEIPGFYGAFATVTFSAESVTVPAGGSATINVSITEPDFPGAIYSGHVYMLDEAGEYVVNVVPYAGMAGNYESDVAFIEQWTYADYGFTAEDLGGEDPNQPIYSTPGLGVLEDCGVLLEGECVSEGYYSWGLDEYLYTMEDGDTPYAILHIQNPVSYMKIEAFHATADGTKGAPVSPDYNLVYESYGEGAAPGIQVFQWDGTFRRSAESDQFLTALDGDYIIEVTAVKGVGSIDNPDDVEVWTSPAFTIDRDDAPGTGPGDGSIDEEIDRGFLLYNDFTSAADHSFRFGRVNDEVFVGDWDGDGIDTIAVRRGKTFFVQNQLLGGNAEVQFNYGRLGDEVFVGDWDGDGVDTFAVRRGTTFYAQNELKGGNAENQFNYGRAGDEVFAGDWNGDTRDTFAVRRGNAFFVRNTLSGGAADTTFNYGRKNDDVLVGDWDGDLKDTITVRRGNVFFVSNSLVSGAAQAAHTLGRDTDEVLVGDWNGDGIDSIGLRR</sequence>
<dbReference type="InterPro" id="IPR046450">
    <property type="entry name" value="PA_dom_sf"/>
</dbReference>
<protein>
    <submittedName>
        <fullName evidence="13">S8 family serine peptidase</fullName>
    </submittedName>
</protein>
<evidence type="ECO:0000256" key="6">
    <source>
        <dbReference type="ARBA" id="ARBA00022801"/>
    </source>
</evidence>
<keyword evidence="5 10" id="KW-0732">Signal</keyword>
<feature type="domain" description="PA" evidence="12">
    <location>
        <begin position="430"/>
        <end position="495"/>
    </location>
</feature>
<evidence type="ECO:0000256" key="7">
    <source>
        <dbReference type="ARBA" id="ARBA00022825"/>
    </source>
</evidence>
<dbReference type="InterPro" id="IPR003137">
    <property type="entry name" value="PA_domain"/>
</dbReference>
<evidence type="ECO:0000313" key="13">
    <source>
        <dbReference type="EMBL" id="MBM9433323.1"/>
    </source>
</evidence>
<organism evidence="13 14">
    <name type="scientific">Flaviflexus equikiangi</name>
    <dbReference type="NCBI Taxonomy" id="2758573"/>
    <lineage>
        <taxon>Bacteria</taxon>
        <taxon>Bacillati</taxon>
        <taxon>Actinomycetota</taxon>
        <taxon>Actinomycetes</taxon>
        <taxon>Actinomycetales</taxon>
        <taxon>Actinomycetaceae</taxon>
        <taxon>Flaviflexus</taxon>
    </lineage>
</organism>
<feature type="signal peptide" evidence="10">
    <location>
        <begin position="1"/>
        <end position="35"/>
    </location>
</feature>
<dbReference type="InterPro" id="IPR050131">
    <property type="entry name" value="Peptidase_S8_subtilisin-like"/>
</dbReference>
<dbReference type="RefSeq" id="WP_182174334.1">
    <property type="nucleotide sequence ID" value="NZ_CP059676.1"/>
</dbReference>